<sequence>MGIIAREVVSSITVVEAGNGARFLMSVNDDCPLHAFW</sequence>
<gene>
    <name evidence="1" type="ORF">Nkreftii_003785</name>
</gene>
<name>A0A7S8FHN2_9BACT</name>
<protein>
    <submittedName>
        <fullName evidence="1">Uncharacterized protein</fullName>
    </submittedName>
</protein>
<evidence type="ECO:0000313" key="1">
    <source>
        <dbReference type="EMBL" id="QPD06011.1"/>
    </source>
</evidence>
<dbReference type="EMBL" id="CP047423">
    <property type="protein sequence ID" value="QPD06011.1"/>
    <property type="molecule type" value="Genomic_DNA"/>
</dbReference>
<evidence type="ECO:0000313" key="2">
    <source>
        <dbReference type="Proteomes" id="UP000593737"/>
    </source>
</evidence>
<accession>A0A7S8FHN2</accession>
<dbReference type="KEGG" id="nkf:Nkreftii_003785"/>
<organism evidence="1 2">
    <name type="scientific">Candidatus Nitrospira kreftii</name>
    <dbReference type="NCBI Taxonomy" id="2652173"/>
    <lineage>
        <taxon>Bacteria</taxon>
        <taxon>Pseudomonadati</taxon>
        <taxon>Nitrospirota</taxon>
        <taxon>Nitrospiria</taxon>
        <taxon>Nitrospirales</taxon>
        <taxon>Nitrospiraceae</taxon>
        <taxon>Nitrospira</taxon>
    </lineage>
</organism>
<dbReference type="AlphaFoldDB" id="A0A7S8FHN2"/>
<reference evidence="1 2" key="1">
    <citation type="journal article" date="2020" name="ISME J.">
        <title>Enrichment and physiological characterization of a novel comammox Nitrospira indicates ammonium inhibition of complete nitrification.</title>
        <authorList>
            <person name="Sakoula D."/>
            <person name="Koch H."/>
            <person name="Frank J."/>
            <person name="Jetten M.S.M."/>
            <person name="van Kessel M.A.H.J."/>
            <person name="Lucker S."/>
        </authorList>
    </citation>
    <scope>NUCLEOTIDE SEQUENCE [LARGE SCALE GENOMIC DNA]</scope>
    <source>
        <strain evidence="1">Comreactor17</strain>
    </source>
</reference>
<dbReference type="Proteomes" id="UP000593737">
    <property type="component" value="Chromosome"/>
</dbReference>
<proteinExistence type="predicted"/>